<dbReference type="Proteomes" id="UP000676336">
    <property type="component" value="Unassembled WGS sequence"/>
</dbReference>
<dbReference type="EMBL" id="CAJOBI010196354">
    <property type="protein sequence ID" value="CAF4977546.1"/>
    <property type="molecule type" value="Genomic_DNA"/>
</dbReference>
<feature type="non-terminal residue" evidence="1">
    <location>
        <position position="1"/>
    </location>
</feature>
<proteinExistence type="predicted"/>
<comment type="caution">
    <text evidence="1">The sequence shown here is derived from an EMBL/GenBank/DDBJ whole genome shotgun (WGS) entry which is preliminary data.</text>
</comment>
<reference evidence="1" key="1">
    <citation type="submission" date="2021-02" db="EMBL/GenBank/DDBJ databases">
        <authorList>
            <person name="Nowell W R."/>
        </authorList>
    </citation>
    <scope>NUCLEOTIDE SEQUENCE</scope>
</reference>
<protein>
    <submittedName>
        <fullName evidence="1">Uncharacterized protein</fullName>
    </submittedName>
</protein>
<evidence type="ECO:0000313" key="2">
    <source>
        <dbReference type="Proteomes" id="UP000676336"/>
    </source>
</evidence>
<gene>
    <name evidence="1" type="ORF">SMN809_LOCUS55523</name>
</gene>
<name>A0A8S3D8K2_9BILA</name>
<feature type="non-terminal residue" evidence="1">
    <location>
        <position position="38"/>
    </location>
</feature>
<sequence length="38" mass="4682">VSRKIDQVYSFRKKQLNEWCKPINSYVVVIDMWTEKYS</sequence>
<dbReference type="AlphaFoldDB" id="A0A8S3D8K2"/>
<evidence type="ECO:0000313" key="1">
    <source>
        <dbReference type="EMBL" id="CAF4977546.1"/>
    </source>
</evidence>
<accession>A0A8S3D8K2</accession>
<organism evidence="1 2">
    <name type="scientific">Rotaria magnacalcarata</name>
    <dbReference type="NCBI Taxonomy" id="392030"/>
    <lineage>
        <taxon>Eukaryota</taxon>
        <taxon>Metazoa</taxon>
        <taxon>Spiralia</taxon>
        <taxon>Gnathifera</taxon>
        <taxon>Rotifera</taxon>
        <taxon>Eurotatoria</taxon>
        <taxon>Bdelloidea</taxon>
        <taxon>Philodinida</taxon>
        <taxon>Philodinidae</taxon>
        <taxon>Rotaria</taxon>
    </lineage>
</organism>